<dbReference type="STRING" id="366522.GCA_001548055_01928"/>
<feature type="transmembrane region" description="Helical" evidence="1">
    <location>
        <begin position="61"/>
        <end position="79"/>
    </location>
</feature>
<accession>A0A2D3WCF0</accession>
<evidence type="ECO:0000313" key="3">
    <source>
        <dbReference type="Proteomes" id="UP000231638"/>
    </source>
</evidence>
<evidence type="ECO:0000256" key="1">
    <source>
        <dbReference type="SAM" id="Phobius"/>
    </source>
</evidence>
<dbReference type="GO" id="GO:0009055">
    <property type="term" value="F:electron transfer activity"/>
    <property type="evidence" value="ECO:0007669"/>
    <property type="project" value="InterPro"/>
</dbReference>
<organism evidence="2 3">
    <name type="scientific">Sulfurospirillum cavolei</name>
    <dbReference type="NCBI Taxonomy" id="366522"/>
    <lineage>
        <taxon>Bacteria</taxon>
        <taxon>Pseudomonadati</taxon>
        <taxon>Campylobacterota</taxon>
        <taxon>Epsilonproteobacteria</taxon>
        <taxon>Campylobacterales</taxon>
        <taxon>Sulfurospirillaceae</taxon>
        <taxon>Sulfurospirillum</taxon>
    </lineage>
</organism>
<dbReference type="InterPro" id="IPR036909">
    <property type="entry name" value="Cyt_c-like_dom_sf"/>
</dbReference>
<keyword evidence="1" id="KW-0812">Transmembrane</keyword>
<dbReference type="SUPFAM" id="SSF46626">
    <property type="entry name" value="Cytochrome c"/>
    <property type="match status" value="1"/>
</dbReference>
<sequence>DLSMMIRSKKAEYLSIFINEPLKMVEGIAMPRVGLSEASQQQVIAYLEKVGDRKKAERESLGVKLIGFMAIFTLIAYLWKVSIWKRAA</sequence>
<gene>
    <name evidence="2" type="ORF">CFH80_04995</name>
</gene>
<name>A0A2D3WCF0_9BACT</name>
<dbReference type="Proteomes" id="UP000231638">
    <property type="component" value="Unassembled WGS sequence"/>
</dbReference>
<evidence type="ECO:0000313" key="2">
    <source>
        <dbReference type="EMBL" id="DAB36407.1"/>
    </source>
</evidence>
<keyword evidence="1" id="KW-0472">Membrane</keyword>
<comment type="caution">
    <text evidence="2">The sequence shown here is derived from an EMBL/GenBank/DDBJ whole genome shotgun (WGS) entry which is preliminary data.</text>
</comment>
<proteinExistence type="predicted"/>
<protein>
    <submittedName>
        <fullName evidence="2">Cytochrome C</fullName>
    </submittedName>
</protein>
<dbReference type="GO" id="GO:0020037">
    <property type="term" value="F:heme binding"/>
    <property type="evidence" value="ECO:0007669"/>
    <property type="project" value="InterPro"/>
</dbReference>
<reference evidence="2 3" key="1">
    <citation type="journal article" date="2017" name="Front. Microbiol.">
        <title>Comparative Genomic Analysis of the Class Epsilonproteobacteria and Proposed Reclassification to Epsilonbacteraeota (phyl. nov.).</title>
        <authorList>
            <person name="Waite D.W."/>
            <person name="Vanwonterghem I."/>
            <person name="Rinke C."/>
            <person name="Parks D.H."/>
            <person name="Zhang Y."/>
            <person name="Takai K."/>
            <person name="Sievert S.M."/>
            <person name="Simon J."/>
            <person name="Campbell B.J."/>
            <person name="Hanson T.E."/>
            <person name="Woyke T."/>
            <person name="Klotz M.G."/>
            <person name="Hugenholtz P."/>
        </authorList>
    </citation>
    <scope>NUCLEOTIDE SEQUENCE [LARGE SCALE GENOMIC DNA]</scope>
    <source>
        <strain evidence="2">UBA11420</strain>
    </source>
</reference>
<keyword evidence="1" id="KW-1133">Transmembrane helix</keyword>
<dbReference type="AlphaFoldDB" id="A0A2D3WCF0"/>
<feature type="non-terminal residue" evidence="2">
    <location>
        <position position="1"/>
    </location>
</feature>
<dbReference type="EMBL" id="DLUG01000136">
    <property type="protein sequence ID" value="DAB36407.1"/>
    <property type="molecule type" value="Genomic_DNA"/>
</dbReference>